<evidence type="ECO:0000313" key="1">
    <source>
        <dbReference type="EMBL" id="AGJ63754.1"/>
    </source>
</evidence>
<dbReference type="RefSeq" id="WP_015581595.1">
    <property type="nucleotide sequence ID" value="NC_021058.1"/>
</dbReference>
<dbReference type="GeneID" id="15298855"/>
<dbReference type="InterPro" id="IPR023393">
    <property type="entry name" value="START-like_dom_sf"/>
</dbReference>
<evidence type="ECO:0000313" key="2">
    <source>
        <dbReference type="Proteomes" id="UP000013006"/>
    </source>
</evidence>
<sequence>MEWQKTIKTKHDADTIVKILADPEFFIPLVLPVRKFLLNSNKLYRCEGAIGRLPVIFQGREYIGSYNITHVIEFERPPGVSGKINIQAIEDKINITILLQNLYIIYLPLRVYIYISNKLNELEETFDEKIRLERIKRKI</sequence>
<dbReference type="AlphaFoldDB" id="M9U9N3"/>
<dbReference type="HOGENOM" id="CLU_2103620_0_0_2"/>
<name>M9U9N3_SACIS</name>
<dbReference type="InterPro" id="IPR021578">
    <property type="entry name" value="STK_08120-like"/>
</dbReference>
<evidence type="ECO:0008006" key="3">
    <source>
        <dbReference type="Google" id="ProtNLM"/>
    </source>
</evidence>
<protein>
    <recommendedName>
        <fullName evidence="3">DUF3211 domain-containing protein</fullName>
    </recommendedName>
</protein>
<dbReference type="KEGG" id="sic:SiL_2318"/>
<dbReference type="Pfam" id="PF11485">
    <property type="entry name" value="STK_08120-like"/>
    <property type="match status" value="1"/>
</dbReference>
<organism>
    <name type="scientific">Saccharolobus islandicus LAL14/1</name>
    <dbReference type="NCBI Taxonomy" id="1241935"/>
    <lineage>
        <taxon>Archaea</taxon>
        <taxon>Thermoproteota</taxon>
        <taxon>Thermoprotei</taxon>
        <taxon>Sulfolobales</taxon>
        <taxon>Sulfolobaceae</taxon>
        <taxon>Saccharolobus</taxon>
    </lineage>
</organism>
<proteinExistence type="predicted"/>
<gene>
    <name evidence="1" type="ORF">SiL_2318</name>
</gene>
<dbReference type="Gene3D" id="3.30.530.20">
    <property type="match status" value="1"/>
</dbReference>
<accession>M9U9N3</accession>
<reference evidence="1 2" key="1">
    <citation type="journal article" date="2013" name="Open Biol.">
        <title>Genomics and genetics of Sulfolobus islandicus LAL14/1, a model hyperthermophilic archaeon.</title>
        <authorList>
            <person name="Jaubert C."/>
            <person name="Danioux C."/>
            <person name="Oberto J."/>
            <person name="Cortez D."/>
            <person name="Bize A."/>
            <person name="Krupovic M."/>
            <person name="She Q."/>
            <person name="Forterre P."/>
            <person name="Prangishvili D."/>
            <person name="Sezonov G."/>
        </authorList>
    </citation>
    <scope>NUCLEOTIDE SEQUENCE [LARGE SCALE GENOMIC DNA]</scope>
    <source>
        <strain evidence="1">LAL14/1</strain>
    </source>
</reference>
<dbReference type="EMBL" id="CP003928">
    <property type="protein sequence ID" value="AGJ63754.1"/>
    <property type="molecule type" value="Genomic_DNA"/>
</dbReference>
<dbReference type="Proteomes" id="UP000013006">
    <property type="component" value="Chromosome"/>
</dbReference>